<gene>
    <name evidence="2" type="ORF">TWF696_004070</name>
</gene>
<evidence type="ECO:0000313" key="2">
    <source>
        <dbReference type="EMBL" id="KAK6354942.1"/>
    </source>
</evidence>
<accession>A0AAV9V889</accession>
<keyword evidence="3" id="KW-1185">Reference proteome</keyword>
<organism evidence="2 3">
    <name type="scientific">Orbilia brochopaga</name>
    <dbReference type="NCBI Taxonomy" id="3140254"/>
    <lineage>
        <taxon>Eukaryota</taxon>
        <taxon>Fungi</taxon>
        <taxon>Dikarya</taxon>
        <taxon>Ascomycota</taxon>
        <taxon>Pezizomycotina</taxon>
        <taxon>Orbiliomycetes</taxon>
        <taxon>Orbiliales</taxon>
        <taxon>Orbiliaceae</taxon>
        <taxon>Orbilia</taxon>
    </lineage>
</organism>
<sequence>MVTVKTLGNASLNYIIDIADVKCGDAFKVPKGKLVVVTTSPGTELLELQYEVDGKKAAVHFSRALIRQLNDKGKIGLTSSTVTRYILPATITPETMNPHTANTIDLSLYKPQGASQPPIPLTDTTVLTAAEWTMSVTPARAVYDLKVIGDISKSWIVRLIREYNFTDPPMYARSWIVDESKFAKQPADEDVQEPEEGEVRQGNYALPKVAPFAITLPETMAIGQAAGFRWWCLMTVDSPLVRIPPVPKQRPSGEDTEADANGSA</sequence>
<dbReference type="Proteomes" id="UP001375240">
    <property type="component" value="Unassembled WGS sequence"/>
</dbReference>
<proteinExistence type="predicted"/>
<dbReference type="EMBL" id="JAVHNQ010000002">
    <property type="protein sequence ID" value="KAK6354942.1"/>
    <property type="molecule type" value="Genomic_DNA"/>
</dbReference>
<comment type="caution">
    <text evidence="2">The sequence shown here is derived from an EMBL/GenBank/DDBJ whole genome shotgun (WGS) entry which is preliminary data.</text>
</comment>
<feature type="region of interest" description="Disordered" evidence="1">
    <location>
        <begin position="243"/>
        <end position="264"/>
    </location>
</feature>
<dbReference type="AlphaFoldDB" id="A0AAV9V889"/>
<reference evidence="2 3" key="1">
    <citation type="submission" date="2019-10" db="EMBL/GenBank/DDBJ databases">
        <authorList>
            <person name="Palmer J.M."/>
        </authorList>
    </citation>
    <scope>NUCLEOTIDE SEQUENCE [LARGE SCALE GENOMIC DNA]</scope>
    <source>
        <strain evidence="2 3">TWF696</strain>
    </source>
</reference>
<evidence type="ECO:0000313" key="3">
    <source>
        <dbReference type="Proteomes" id="UP001375240"/>
    </source>
</evidence>
<protein>
    <submittedName>
        <fullName evidence="2">Uncharacterized protein</fullName>
    </submittedName>
</protein>
<evidence type="ECO:0000256" key="1">
    <source>
        <dbReference type="SAM" id="MobiDB-lite"/>
    </source>
</evidence>
<name>A0AAV9V889_9PEZI</name>